<accession>A0A6J4LIK9</accession>
<dbReference type="PANTHER" id="PTHR35604">
    <property type="entry name" value="TRANSPOSASE INSH FOR INSERTION SEQUENCE ELEMENT IS5A-RELATED"/>
    <property type="match status" value="1"/>
</dbReference>
<name>A0A6J4LIK9_9CYAN</name>
<feature type="domain" description="Transposase DDE" evidence="2">
    <location>
        <begin position="400"/>
        <end position="523"/>
    </location>
</feature>
<reference evidence="3" key="1">
    <citation type="submission" date="2020-02" db="EMBL/GenBank/DDBJ databases">
        <authorList>
            <person name="Meier V. D."/>
        </authorList>
    </citation>
    <scope>NUCLEOTIDE SEQUENCE</scope>
    <source>
        <strain evidence="3">AVDCRST_MAG94</strain>
    </source>
</reference>
<evidence type="ECO:0000259" key="1">
    <source>
        <dbReference type="Pfam" id="PF05598"/>
    </source>
</evidence>
<dbReference type="Pfam" id="PF13751">
    <property type="entry name" value="DDE_Tnp_1_6"/>
    <property type="match status" value="1"/>
</dbReference>
<evidence type="ECO:0000313" key="3">
    <source>
        <dbReference type="EMBL" id="CAA9333701.1"/>
    </source>
</evidence>
<gene>
    <name evidence="3" type="ORF">AVDCRST_MAG94-2023</name>
</gene>
<dbReference type="InterPro" id="IPR008490">
    <property type="entry name" value="Transposase_InsH_N"/>
</dbReference>
<dbReference type="AlphaFoldDB" id="A0A6J4LIK9"/>
<protein>
    <submittedName>
        <fullName evidence="3">Mobile element protein</fullName>
    </submittedName>
</protein>
<dbReference type="NCBIfam" id="NF033551">
    <property type="entry name" value="transpos_IS1182"/>
    <property type="match status" value="1"/>
</dbReference>
<sequence length="547" mass="61861">MLQVQPTGSVPAETARIAHQVFPKGNRYLNLRDALGSIYSDRDFETLFPTHGQPAQCPWRLALVSVMQFTEDLSDRQAAEAVRNRIDWKYALGLELTDPGFNFSVLSEFRTRLLSGSQEERVLDLLLEGLKARGWLKAGGKQRTDSTHVLAAIRNLNRLEGVGETLRATLNDLATVAPHWLGEWVPSEWFDRYSRAIEEYRLPKGIPARQAYAEMIGRDGMQLLSALYEGGPDWLRQMPSVNILRQTWVHQYFVDADQVRLRSAKDLPPAGQRYDSPYDPQARYGNKRSTIWTGYKVHLTETCDENGMHLITHVETTQGHVSDTDQTQPIHEALASKALLPKEHLMDAGYVDGPLLVESLQDFGIELIGPVRPDVSWQAKAVDGYALSQFQIDWAKQRVLCPAGKHSQCWTPSKDAWNNATIRIKFSRTDCRLCPHRNLCTKSKAEPRSLTLRPQAEHEALQAGRQVQRTEDWKSRYNARAGIEGTLSQGIRVFGMRQTRYIGLAKTHLQHLLTAAAMNVVRLTHWLDGLPRAKTRTSRFAALKPAT</sequence>
<proteinExistence type="predicted"/>
<evidence type="ECO:0000259" key="2">
    <source>
        <dbReference type="Pfam" id="PF13751"/>
    </source>
</evidence>
<dbReference type="PANTHER" id="PTHR35604:SF2">
    <property type="entry name" value="TRANSPOSASE INSH FOR INSERTION SEQUENCE ELEMENT IS5A-RELATED"/>
    <property type="match status" value="1"/>
</dbReference>
<dbReference type="Pfam" id="PF05598">
    <property type="entry name" value="DUF772"/>
    <property type="match status" value="1"/>
</dbReference>
<dbReference type="EMBL" id="CADCTY010000702">
    <property type="protein sequence ID" value="CAA9333701.1"/>
    <property type="molecule type" value="Genomic_DNA"/>
</dbReference>
<dbReference type="InterPro" id="IPR025668">
    <property type="entry name" value="Tnp_DDE_dom"/>
</dbReference>
<dbReference type="InterPro" id="IPR047629">
    <property type="entry name" value="IS1182_transpos"/>
</dbReference>
<organism evidence="3">
    <name type="scientific">uncultured Leptolyngbya sp</name>
    <dbReference type="NCBI Taxonomy" id="332963"/>
    <lineage>
        <taxon>Bacteria</taxon>
        <taxon>Bacillati</taxon>
        <taxon>Cyanobacteriota</taxon>
        <taxon>Cyanophyceae</taxon>
        <taxon>Leptolyngbyales</taxon>
        <taxon>Leptolyngbyaceae</taxon>
        <taxon>Leptolyngbya group</taxon>
        <taxon>Leptolyngbya</taxon>
        <taxon>environmental samples</taxon>
    </lineage>
</organism>
<feature type="domain" description="Transposase InsH N-terminal" evidence="1">
    <location>
        <begin position="20"/>
        <end position="112"/>
    </location>
</feature>